<dbReference type="EnsemblBacteria" id="BAA81483">
    <property type="protein sequence ID" value="BAA81483"/>
    <property type="gene ID" value="APE_2467"/>
</dbReference>
<reference evidence="1 2" key="1">
    <citation type="journal article" date="1999" name="DNA Res.">
        <title>Complete genome sequence of an aerobic hyper-thermophilic crenarchaeon, Aeropyrum pernix K1.</title>
        <authorList>
            <person name="Kawarabayasi Y."/>
            <person name="Hino Y."/>
            <person name="Horikawa H."/>
            <person name="Yamazaki S."/>
            <person name="Haikawa Y."/>
            <person name="Jin-no K."/>
            <person name="Takahashi M."/>
            <person name="Sekine M."/>
            <person name="Baba S."/>
            <person name="Ankai A."/>
            <person name="Kosugi H."/>
            <person name="Hosoyama A."/>
            <person name="Fukui S."/>
            <person name="Nagai Y."/>
            <person name="Nishijima K."/>
            <person name="Nakazawa H."/>
            <person name="Takamiya M."/>
            <person name="Masuda S."/>
            <person name="Funahashi T."/>
            <person name="Tanaka T."/>
            <person name="Kudoh Y."/>
            <person name="Yamazaki J."/>
            <person name="Kushida N."/>
            <person name="Oguchi A."/>
            <person name="Aoki K."/>
            <person name="Kubota K."/>
            <person name="Nakamura Y."/>
            <person name="Nomura N."/>
            <person name="Sako Y."/>
            <person name="Kikuchi H."/>
        </authorList>
    </citation>
    <scope>NUCLEOTIDE SEQUENCE [LARGE SCALE GENOMIC DNA]</scope>
    <source>
        <strain evidence="2">ATCC 700893 / DSM 11879 / JCM 9820 / NBRC 100138 / K1</strain>
    </source>
</reference>
<dbReference type="EMBL" id="BA000002">
    <property type="protein sequence ID" value="BAA81483.1"/>
    <property type="molecule type" value="Genomic_DNA"/>
</dbReference>
<dbReference type="PIR" id="C72478">
    <property type="entry name" value="C72478"/>
</dbReference>
<proteinExistence type="predicted"/>
<dbReference type="STRING" id="272557.APE_2467"/>
<evidence type="ECO:0000313" key="1">
    <source>
        <dbReference type="EMBL" id="BAA81483.1"/>
    </source>
</evidence>
<evidence type="ECO:0000313" key="2">
    <source>
        <dbReference type="Proteomes" id="UP000002518"/>
    </source>
</evidence>
<dbReference type="Proteomes" id="UP000002518">
    <property type="component" value="Chromosome"/>
</dbReference>
<dbReference type="eggNOG" id="arCOG04326">
    <property type="taxonomic scope" value="Archaea"/>
</dbReference>
<organism evidence="1 2">
    <name type="scientific">Aeropyrum pernix (strain ATCC 700893 / DSM 11879 / JCM 9820 / NBRC 100138 / K1)</name>
    <dbReference type="NCBI Taxonomy" id="272557"/>
    <lineage>
        <taxon>Archaea</taxon>
        <taxon>Thermoproteota</taxon>
        <taxon>Thermoprotei</taxon>
        <taxon>Desulfurococcales</taxon>
        <taxon>Desulfurococcaceae</taxon>
        <taxon>Aeropyrum</taxon>
    </lineage>
</organism>
<protein>
    <submittedName>
        <fullName evidence="1">Uncharacterized protein</fullName>
    </submittedName>
</protein>
<sequence>MERPLGCKRSVELSILDHSSGIRRVIEASLHPKGCMGASQTHLDIPENALGGTLLGAIAHSRGARLRIMVVNGCFRIVYQPLPPVDLCIESVEAKPGLGYIKRRDRGKIYLSLPGL</sequence>
<dbReference type="AlphaFoldDB" id="Q9Y917"/>
<gene>
    <name evidence="1" type="ordered locus">APE_2467</name>
</gene>
<name>Q9Y917_AERPE</name>
<dbReference type="KEGG" id="ape:APE_2467"/>
<keyword evidence="2" id="KW-1185">Reference proteome</keyword>
<accession>Q9Y917</accession>